<organism evidence="3">
    <name type="scientific">Schistosoma curassoni</name>
    <dbReference type="NCBI Taxonomy" id="6186"/>
    <lineage>
        <taxon>Eukaryota</taxon>
        <taxon>Metazoa</taxon>
        <taxon>Spiralia</taxon>
        <taxon>Lophotrochozoa</taxon>
        <taxon>Platyhelminthes</taxon>
        <taxon>Trematoda</taxon>
        <taxon>Digenea</taxon>
        <taxon>Strigeidida</taxon>
        <taxon>Schistosomatoidea</taxon>
        <taxon>Schistosomatidae</taxon>
        <taxon>Schistosoma</taxon>
    </lineage>
</organism>
<evidence type="ECO:0000313" key="2">
    <source>
        <dbReference type="Proteomes" id="UP000279833"/>
    </source>
</evidence>
<reference evidence="3" key="1">
    <citation type="submission" date="2016-06" db="UniProtKB">
        <authorList>
            <consortium name="WormBaseParasite"/>
        </authorList>
    </citation>
    <scope>IDENTIFICATION</scope>
</reference>
<evidence type="ECO:0000313" key="3">
    <source>
        <dbReference type="WBParaSite" id="SCUD_0001526101-mRNA-1"/>
    </source>
</evidence>
<proteinExistence type="predicted"/>
<name>A0A183KJQ0_9TREM</name>
<dbReference type="EMBL" id="UZAK01037461">
    <property type="protein sequence ID" value="VDP58831.1"/>
    <property type="molecule type" value="Genomic_DNA"/>
</dbReference>
<dbReference type="WBParaSite" id="SCUD_0001526101-mRNA-1">
    <property type="protein sequence ID" value="SCUD_0001526101-mRNA-1"/>
    <property type="gene ID" value="SCUD_0001526101"/>
</dbReference>
<dbReference type="Proteomes" id="UP000279833">
    <property type="component" value="Unassembled WGS sequence"/>
</dbReference>
<gene>
    <name evidence="1" type="ORF">SCUD_LOCUS15258</name>
</gene>
<keyword evidence="2" id="KW-1185">Reference proteome</keyword>
<sequence>MVLGGIRQETLDPGFVLLGTRQRGVPVILTDSISCHPALQSKTLPLSYPSCDRPPVGLRC</sequence>
<reference evidence="1 2" key="2">
    <citation type="submission" date="2018-11" db="EMBL/GenBank/DDBJ databases">
        <authorList>
            <consortium name="Pathogen Informatics"/>
        </authorList>
    </citation>
    <scope>NUCLEOTIDE SEQUENCE [LARGE SCALE GENOMIC DNA]</scope>
    <source>
        <strain evidence="1">Dakar</strain>
        <strain evidence="2">Dakar, Senegal</strain>
    </source>
</reference>
<evidence type="ECO:0000313" key="1">
    <source>
        <dbReference type="EMBL" id="VDP58831.1"/>
    </source>
</evidence>
<dbReference type="AlphaFoldDB" id="A0A183KJQ0"/>
<protein>
    <submittedName>
        <fullName evidence="3">Transcriptional regulator</fullName>
    </submittedName>
</protein>
<accession>A0A183KJQ0</accession>